<dbReference type="AlphaFoldDB" id="A0A8H8WYP8"/>
<accession>A0A8H8WYP8</accession>
<feature type="region of interest" description="Disordered" evidence="1">
    <location>
        <begin position="1"/>
        <end position="25"/>
    </location>
</feature>
<gene>
    <name evidence="2" type="ORF">mvi_52960</name>
</gene>
<evidence type="ECO:0000313" key="3">
    <source>
        <dbReference type="Proteomes" id="UP000663508"/>
    </source>
</evidence>
<sequence>MASETIRPIWARKAGSSPDRPPNSIRQAMSVGMAHSIAKPRGTGKRRDRRCCRIERRRSRKMAAGARASGEGDGTGPDRDQTMPDWILRPRARLSFNAGVRKGRGFHEDRA</sequence>
<organism evidence="2 3">
    <name type="scientific">Methylobacterium indicum</name>
    <dbReference type="NCBI Taxonomy" id="1775910"/>
    <lineage>
        <taxon>Bacteria</taxon>
        <taxon>Pseudomonadati</taxon>
        <taxon>Pseudomonadota</taxon>
        <taxon>Alphaproteobacteria</taxon>
        <taxon>Hyphomicrobiales</taxon>
        <taxon>Methylobacteriaceae</taxon>
        <taxon>Methylobacterium</taxon>
    </lineage>
</organism>
<evidence type="ECO:0000256" key="1">
    <source>
        <dbReference type="SAM" id="MobiDB-lite"/>
    </source>
</evidence>
<evidence type="ECO:0000313" key="2">
    <source>
        <dbReference type="EMBL" id="BCM86835.1"/>
    </source>
</evidence>
<dbReference type="EMBL" id="AP024145">
    <property type="protein sequence ID" value="BCM86835.1"/>
    <property type="molecule type" value="Genomic_DNA"/>
</dbReference>
<name>A0A8H8WYP8_9HYPH</name>
<dbReference type="Proteomes" id="UP000663508">
    <property type="component" value="Chromosome"/>
</dbReference>
<feature type="region of interest" description="Disordered" evidence="1">
    <location>
        <begin position="56"/>
        <end position="87"/>
    </location>
</feature>
<protein>
    <submittedName>
        <fullName evidence="2">Uncharacterized protein</fullName>
    </submittedName>
</protein>
<proteinExistence type="predicted"/>
<reference evidence="2" key="1">
    <citation type="submission" date="2020-11" db="EMBL/GenBank/DDBJ databases">
        <title>Complete genome sequence of a novel pathogenic Methylobacterium strain isolated from rice in Vietnam.</title>
        <authorList>
            <person name="Lai K."/>
            <person name="Okazaki S."/>
            <person name="Higashi K."/>
            <person name="Mori H."/>
            <person name="Toyoda A."/>
            <person name="Kurokawa K."/>
        </authorList>
    </citation>
    <scope>NUCLEOTIDE SEQUENCE</scope>
    <source>
        <strain evidence="2">VL1</strain>
    </source>
</reference>
<dbReference type="KEGG" id="mind:mvi_52960"/>